<dbReference type="GO" id="GO:0018114">
    <property type="term" value="F:threonine racemase activity"/>
    <property type="evidence" value="ECO:0007669"/>
    <property type="project" value="TreeGrafter"/>
</dbReference>
<dbReference type="FunFam" id="3.40.50.1100:FF:000007">
    <property type="entry name" value="L-threonine dehydratase catabolic TdcB"/>
    <property type="match status" value="1"/>
</dbReference>
<evidence type="ECO:0000256" key="1">
    <source>
        <dbReference type="ARBA" id="ARBA00001274"/>
    </source>
</evidence>
<evidence type="ECO:0000256" key="12">
    <source>
        <dbReference type="ARBA" id="ARBA00025527"/>
    </source>
</evidence>
<comment type="cofactor">
    <cofactor evidence="4">
        <name>Mn(2+)</name>
        <dbReference type="ChEBI" id="CHEBI:29035"/>
    </cofactor>
</comment>
<evidence type="ECO:0000256" key="14">
    <source>
        <dbReference type="PIRSR" id="PIRSR006278-2"/>
    </source>
</evidence>
<dbReference type="STRING" id="200991.AUC31_08460"/>
<comment type="cofactor">
    <cofactor evidence="2">
        <name>Ca(2+)</name>
        <dbReference type="ChEBI" id="CHEBI:29108"/>
    </cofactor>
</comment>
<evidence type="ECO:0000256" key="2">
    <source>
        <dbReference type="ARBA" id="ARBA00001913"/>
    </source>
</evidence>
<dbReference type="InterPro" id="IPR001926">
    <property type="entry name" value="TrpB-like_PALP"/>
</dbReference>
<organism evidence="16 17">
    <name type="scientific">Planococcus rifietoensis</name>
    <dbReference type="NCBI Taxonomy" id="200991"/>
    <lineage>
        <taxon>Bacteria</taxon>
        <taxon>Bacillati</taxon>
        <taxon>Bacillota</taxon>
        <taxon>Bacilli</taxon>
        <taxon>Bacillales</taxon>
        <taxon>Caryophanaceae</taxon>
        <taxon>Planococcus</taxon>
    </lineage>
</organism>
<dbReference type="EC" id="4.3.1.19" evidence="8"/>
<evidence type="ECO:0000256" key="9">
    <source>
        <dbReference type="ARBA" id="ARBA00022842"/>
    </source>
</evidence>
<evidence type="ECO:0000313" key="16">
    <source>
        <dbReference type="EMBL" id="ALS75251.1"/>
    </source>
</evidence>
<evidence type="ECO:0000313" key="17">
    <source>
        <dbReference type="Proteomes" id="UP000067683"/>
    </source>
</evidence>
<dbReference type="PANTHER" id="PTHR43050:SF1">
    <property type="entry name" value="SERINE RACEMASE"/>
    <property type="match status" value="1"/>
</dbReference>
<dbReference type="GO" id="GO:0030170">
    <property type="term" value="F:pyridoxal phosphate binding"/>
    <property type="evidence" value="ECO:0007669"/>
    <property type="project" value="InterPro"/>
</dbReference>
<proteinExistence type="inferred from homology"/>
<protein>
    <recommendedName>
        <fullName evidence="8">threonine ammonia-lyase</fullName>
        <ecNumber evidence="8">4.3.1.19</ecNumber>
    </recommendedName>
    <alternativeName>
        <fullName evidence="13">Threonine deaminase</fullName>
    </alternativeName>
</protein>
<evidence type="ECO:0000256" key="5">
    <source>
        <dbReference type="ARBA" id="ARBA00001946"/>
    </source>
</evidence>
<evidence type="ECO:0000256" key="4">
    <source>
        <dbReference type="ARBA" id="ARBA00001936"/>
    </source>
</evidence>
<evidence type="ECO:0000256" key="10">
    <source>
        <dbReference type="ARBA" id="ARBA00022898"/>
    </source>
</evidence>
<comment type="function">
    <text evidence="12">Catalyzes the anaerobic formation of alpha-ketobutyrate and ammonia from threonine in a two-step reaction. The first step involved a dehydration of threonine and a production of enamine intermediates (aminocrotonate), which tautomerizes to its imine form (iminobutyrate). Both intermediates are unstable and short-lived. The second step is the nonenzymatic hydrolysis of the enamine/imine intermediates to form 2-ketobutyrate and free ammonia. In the low water environment of the cell, the second step is accelerated by RidA.</text>
</comment>
<dbReference type="Proteomes" id="UP000067683">
    <property type="component" value="Chromosome"/>
</dbReference>
<dbReference type="PIRSF" id="PIRSF006278">
    <property type="entry name" value="ACCD_DCysDesulf"/>
    <property type="match status" value="1"/>
</dbReference>
<dbReference type="PANTHER" id="PTHR43050">
    <property type="entry name" value="SERINE / THREONINE RACEMASE FAMILY MEMBER"/>
    <property type="match status" value="1"/>
</dbReference>
<comment type="catalytic activity">
    <reaction evidence="1">
        <text>L-threonine = 2-oxobutanoate + NH4(+)</text>
        <dbReference type="Rhea" id="RHEA:22108"/>
        <dbReference type="ChEBI" id="CHEBI:16763"/>
        <dbReference type="ChEBI" id="CHEBI:28938"/>
        <dbReference type="ChEBI" id="CHEBI:57926"/>
        <dbReference type="EC" id="4.3.1.19"/>
    </reaction>
</comment>
<evidence type="ECO:0000256" key="3">
    <source>
        <dbReference type="ARBA" id="ARBA00001933"/>
    </source>
</evidence>
<dbReference type="InterPro" id="IPR036052">
    <property type="entry name" value="TrpB-like_PALP_sf"/>
</dbReference>
<dbReference type="GO" id="GO:0000287">
    <property type="term" value="F:magnesium ion binding"/>
    <property type="evidence" value="ECO:0007669"/>
    <property type="project" value="TreeGrafter"/>
</dbReference>
<dbReference type="InterPro" id="IPR000634">
    <property type="entry name" value="Ser/Thr_deHydtase_PyrdxlP-BS"/>
</dbReference>
<dbReference type="Gene3D" id="3.40.50.1100">
    <property type="match status" value="2"/>
</dbReference>
<dbReference type="AlphaFoldDB" id="A0A0U2XQ50"/>
<dbReference type="FunFam" id="3.40.50.1100:FF:000005">
    <property type="entry name" value="Threonine dehydratase catabolic"/>
    <property type="match status" value="1"/>
</dbReference>
<sequence>MANIEEVEQARSRIQNIIHKTPIVHSQSLQEKWGRRVFFKAEHLQKTGSFKIRGAANAVTNAVSNGATLVTAASSGNHGQAVAYVANELGISSVIVVPTDASPAKVAAIKAYGGQIEYCGTTSAERIPHAKSLANQLSGVYIPPYDHRDIIAGQGTVGLEMVEQLPDAEFIVVPVGGGGLISGILTAVKAKRPDILVIGAEPALANDTALSLERGEITAIGPTETIADGLRTSQPGDLTFPIVSELLDGLVLVEEQEIIEAMRDIAARTKQLVEPSGAVAAAAIMSGKAGAPGQTIVAVISGGNVDLPRFAGLLNAAETK</sequence>
<dbReference type="GO" id="GO:0016846">
    <property type="term" value="F:carbon-sulfur lyase activity"/>
    <property type="evidence" value="ECO:0007669"/>
    <property type="project" value="UniProtKB-ARBA"/>
</dbReference>
<dbReference type="GO" id="GO:0003941">
    <property type="term" value="F:L-serine ammonia-lyase activity"/>
    <property type="evidence" value="ECO:0007669"/>
    <property type="project" value="TreeGrafter"/>
</dbReference>
<keyword evidence="10 14" id="KW-0663">Pyridoxal phosphate</keyword>
<comment type="similarity">
    <text evidence="6">Belongs to the ACC deaminase/D-cysteine desulfhydrase family.</text>
</comment>
<dbReference type="KEGG" id="prt:AUC31_08460"/>
<evidence type="ECO:0000256" key="8">
    <source>
        <dbReference type="ARBA" id="ARBA00012096"/>
    </source>
</evidence>
<keyword evidence="11" id="KW-0456">Lyase</keyword>
<comment type="cofactor">
    <cofactor evidence="3">
        <name>pyridoxal 5'-phosphate</name>
        <dbReference type="ChEBI" id="CHEBI:597326"/>
    </cofactor>
</comment>
<keyword evidence="9" id="KW-0460">Magnesium</keyword>
<comment type="similarity">
    <text evidence="7">Belongs to the serine/threonine dehydratase family.</text>
</comment>
<feature type="modified residue" description="N6-(pyridoxal phosphate)lysine" evidence="14">
    <location>
        <position position="51"/>
    </location>
</feature>
<evidence type="ECO:0000259" key="15">
    <source>
        <dbReference type="Pfam" id="PF00291"/>
    </source>
</evidence>
<comment type="cofactor">
    <cofactor evidence="5">
        <name>Mg(2+)</name>
        <dbReference type="ChEBI" id="CHEBI:18420"/>
    </cofactor>
</comment>
<name>A0A0U2XQ50_9BACL</name>
<evidence type="ECO:0000256" key="6">
    <source>
        <dbReference type="ARBA" id="ARBA00008639"/>
    </source>
</evidence>
<dbReference type="OrthoDB" id="9811476at2"/>
<dbReference type="SUPFAM" id="SSF53686">
    <property type="entry name" value="Tryptophan synthase beta subunit-like PLP-dependent enzymes"/>
    <property type="match status" value="1"/>
</dbReference>
<evidence type="ECO:0000256" key="7">
    <source>
        <dbReference type="ARBA" id="ARBA00010869"/>
    </source>
</evidence>
<dbReference type="CDD" id="cd01562">
    <property type="entry name" value="Thr-dehyd"/>
    <property type="match status" value="1"/>
</dbReference>
<dbReference type="GO" id="GO:0030378">
    <property type="term" value="F:serine racemase activity"/>
    <property type="evidence" value="ECO:0007669"/>
    <property type="project" value="TreeGrafter"/>
</dbReference>
<dbReference type="GO" id="GO:0004794">
    <property type="term" value="F:threonine deaminase activity"/>
    <property type="evidence" value="ECO:0007669"/>
    <property type="project" value="UniProtKB-EC"/>
</dbReference>
<gene>
    <name evidence="16" type="ORF">AUC31_08460</name>
</gene>
<dbReference type="EMBL" id="CP013659">
    <property type="protein sequence ID" value="ALS75251.1"/>
    <property type="molecule type" value="Genomic_DNA"/>
</dbReference>
<accession>A0A0U2XQ50</accession>
<evidence type="ECO:0000256" key="13">
    <source>
        <dbReference type="ARBA" id="ARBA00031427"/>
    </source>
</evidence>
<keyword evidence="17" id="KW-1185">Reference proteome</keyword>
<dbReference type="RefSeq" id="WP_058381958.1">
    <property type="nucleotide sequence ID" value="NZ_CP013659.2"/>
</dbReference>
<dbReference type="GO" id="GO:0070179">
    <property type="term" value="P:D-serine biosynthetic process"/>
    <property type="evidence" value="ECO:0007669"/>
    <property type="project" value="TreeGrafter"/>
</dbReference>
<dbReference type="PROSITE" id="PS00165">
    <property type="entry name" value="DEHYDRATASE_SER_THR"/>
    <property type="match status" value="1"/>
</dbReference>
<feature type="domain" description="Tryptophan synthase beta chain-like PALP" evidence="15">
    <location>
        <begin position="15"/>
        <end position="302"/>
    </location>
</feature>
<dbReference type="GO" id="GO:0005524">
    <property type="term" value="F:ATP binding"/>
    <property type="evidence" value="ECO:0007669"/>
    <property type="project" value="TreeGrafter"/>
</dbReference>
<dbReference type="Pfam" id="PF00291">
    <property type="entry name" value="PALP"/>
    <property type="match status" value="1"/>
</dbReference>
<dbReference type="InterPro" id="IPR027278">
    <property type="entry name" value="ACCD_DCysDesulf"/>
</dbReference>
<evidence type="ECO:0000256" key="11">
    <source>
        <dbReference type="ARBA" id="ARBA00023239"/>
    </source>
</evidence>
<reference evidence="16" key="1">
    <citation type="submission" date="2016-01" db="EMBL/GenBank/DDBJ databases">
        <title>Complete genome of Planococcus rifietoensis type strain M8.</title>
        <authorList>
            <person name="See-Too W.S."/>
        </authorList>
    </citation>
    <scope>NUCLEOTIDE SEQUENCE [LARGE SCALE GENOMIC DNA]</scope>
    <source>
        <strain evidence="16">M8</strain>
    </source>
</reference>